<protein>
    <recommendedName>
        <fullName evidence="3">Adhesin domain-containing protein</fullName>
    </recommendedName>
</protein>
<proteinExistence type="predicted"/>
<dbReference type="Proteomes" id="UP000740605">
    <property type="component" value="Unassembled WGS sequence"/>
</dbReference>
<dbReference type="RefSeq" id="WP_215485878.1">
    <property type="nucleotide sequence ID" value="NZ_BAAAPJ010000001.1"/>
</dbReference>
<dbReference type="Gene3D" id="2.160.20.120">
    <property type="match status" value="1"/>
</dbReference>
<reference evidence="1 2" key="1">
    <citation type="submission" date="2021-03" db="EMBL/GenBank/DDBJ databases">
        <title>Microbacterium pauli sp. nov., isolated from microfiltered milk.</title>
        <authorList>
            <person name="Bellassi P."/>
            <person name="Fontana A."/>
            <person name="Callegari M.L."/>
            <person name="Lorenzo M."/>
            <person name="Cappa F."/>
        </authorList>
    </citation>
    <scope>NUCLEOTIDE SEQUENCE [LARGE SCALE GENOMIC DNA]</scope>
    <source>
        <strain evidence="1 2">DSM 18909</strain>
    </source>
</reference>
<evidence type="ECO:0000313" key="2">
    <source>
        <dbReference type="Proteomes" id="UP000740605"/>
    </source>
</evidence>
<comment type="caution">
    <text evidence="1">The sequence shown here is derived from an EMBL/GenBank/DDBJ whole genome shotgun (WGS) entry which is preliminary data.</text>
</comment>
<gene>
    <name evidence="1" type="ORF">J0P97_00840</name>
</gene>
<organism evidence="1 2">
    <name type="scientific">Microbacterium flavum</name>
    <dbReference type="NCBI Taxonomy" id="415216"/>
    <lineage>
        <taxon>Bacteria</taxon>
        <taxon>Bacillati</taxon>
        <taxon>Actinomycetota</taxon>
        <taxon>Actinomycetes</taxon>
        <taxon>Micrococcales</taxon>
        <taxon>Microbacteriaceae</taxon>
        <taxon>Microbacterium</taxon>
    </lineage>
</organism>
<keyword evidence="2" id="KW-1185">Reference proteome</keyword>
<dbReference type="EMBL" id="JAFLHG010000001">
    <property type="protein sequence ID" value="MBT8796622.1"/>
    <property type="molecule type" value="Genomic_DNA"/>
</dbReference>
<evidence type="ECO:0008006" key="3">
    <source>
        <dbReference type="Google" id="ProtNLM"/>
    </source>
</evidence>
<accession>A0ABS5XQ18</accession>
<name>A0ABS5XQ18_9MICO</name>
<sequence>MTLTTPSRPRSSARVIAVLAIAFGALLIVGTLVLGAVSSARAAAVRTDVLTTDAAGIRDLDVDVAAADLTIVYRGDGVSLQVTGAASDWTLRRDGERLVVSTDRTWWGGWSLFGREADVATLTLPASLERTALDADLAMSGGMLRAEGTYGELSLDLSAGAMDVSGSATDLDADVSAGRLSFDLSGARGADLKLSAGSVTGNLSGSAPRAVSIDASAGRLDLTLPSGAYAVASDVSAGEFRNDLTVDPDSPDRVEVSVSAGFVRLGS</sequence>
<evidence type="ECO:0000313" key="1">
    <source>
        <dbReference type="EMBL" id="MBT8796622.1"/>
    </source>
</evidence>